<protein>
    <submittedName>
        <fullName evidence="4">Rhamnogalacturonan acetylesterase</fullName>
    </submittedName>
</protein>
<evidence type="ECO:0000313" key="4">
    <source>
        <dbReference type="EMBL" id="AVR45626.1"/>
    </source>
</evidence>
<feature type="domain" description="SGNH hydrolase-type esterase" evidence="3">
    <location>
        <begin position="276"/>
        <end position="474"/>
    </location>
</feature>
<evidence type="ECO:0000313" key="5">
    <source>
        <dbReference type="Proteomes" id="UP000241507"/>
    </source>
</evidence>
<dbReference type="KEGG" id="grs:C7S20_10315"/>
<dbReference type="InterPro" id="IPR036514">
    <property type="entry name" value="SGNH_hydro_sf"/>
</dbReference>
<dbReference type="PROSITE" id="PS51257">
    <property type="entry name" value="PROKAR_LIPOPROTEIN"/>
    <property type="match status" value="1"/>
</dbReference>
<sequence>MKNFKQLLIILISIFLVSCQDSNSKEPTVYIVGDSTVKNGSGQGDGGLWGWGDFIGQYLDTTKVNVENHALGGTSSRTFQTKGLWKPVKDSLQEGDYVLIQFGHNDSGPLNDDFRARGTIKGTSDQSEEIDNMLTGEHETVHSYGWYIRKVIQDVKEKGAIPVVMSPIPRNDWNNGQVPRNKDSYGGWARQVAEEENVTFIDLNERMASTMERKGEENVTGTYFYKRDHTHTSAKGAALAASLIVEGLQDSNNSLKDYLLENPDVQLPAKKDIYIIGDSTVASNNETLVGWGVPIDKYFDTTRVNVYNKARGGRSSRTYRGEGLWKAVEDSLDKGDFVLIQFGHNDGGHIDTPKYRGSLKGMGDETQTVEFKSDSTEVVHTYGWYMKKYIEEAKAKGATPIVLSMIPRNIWHGNKVERNDDSYAKWAKEAVQEAGGFFIDLNDSIARKYEAMGKQEVKDFFPKDHTHTNMKGAELNAYIVAKSLDQLKGSGIRDYVFIPEEEKKK</sequence>
<dbReference type="EMBL" id="CP028136">
    <property type="protein sequence ID" value="AVR45626.1"/>
    <property type="molecule type" value="Genomic_DNA"/>
</dbReference>
<dbReference type="InterPro" id="IPR013830">
    <property type="entry name" value="SGNH_hydro"/>
</dbReference>
<dbReference type="PANTHER" id="PTHR43695">
    <property type="entry name" value="PUTATIVE (AFU_ORTHOLOGUE AFUA_2G17250)-RELATED"/>
    <property type="match status" value="1"/>
</dbReference>
<comment type="similarity">
    <text evidence="1">Belongs to the 'GDSL' lipolytic enzyme family.</text>
</comment>
<proteinExistence type="inferred from homology"/>
<dbReference type="Proteomes" id="UP000241507">
    <property type="component" value="Chromosome"/>
</dbReference>
<dbReference type="SUPFAM" id="SSF52266">
    <property type="entry name" value="SGNH hydrolase"/>
    <property type="match status" value="2"/>
</dbReference>
<dbReference type="RefSeq" id="WP_107012403.1">
    <property type="nucleotide sequence ID" value="NZ_CP028136.1"/>
</dbReference>
<dbReference type="PANTHER" id="PTHR43695:SF1">
    <property type="entry name" value="RHAMNOGALACTURONAN ACETYLESTERASE"/>
    <property type="match status" value="1"/>
</dbReference>
<dbReference type="OrthoDB" id="9807041at2"/>
<dbReference type="Gene3D" id="3.40.50.1110">
    <property type="entry name" value="SGNH hydrolase"/>
    <property type="match status" value="2"/>
</dbReference>
<dbReference type="Pfam" id="PF13472">
    <property type="entry name" value="Lipase_GDSL_2"/>
    <property type="match status" value="2"/>
</dbReference>
<gene>
    <name evidence="4" type="ORF">C7S20_10315</name>
</gene>
<evidence type="ECO:0000256" key="1">
    <source>
        <dbReference type="ARBA" id="ARBA00008668"/>
    </source>
</evidence>
<reference evidence="5" key="1">
    <citation type="submission" date="2018-03" db="EMBL/GenBank/DDBJ databases">
        <title>Gramella fulva sp. nov., isolated from a dry surface of tidal flat.</title>
        <authorList>
            <person name="Hwang S.H."/>
            <person name="Hwang W.M."/>
            <person name="Kang K."/>
            <person name="Ahn T.-Y."/>
        </authorList>
    </citation>
    <scope>NUCLEOTIDE SEQUENCE [LARGE SCALE GENOMIC DNA]</scope>
    <source>
        <strain evidence="5">SH35</strain>
    </source>
</reference>
<dbReference type="AlphaFoldDB" id="A0A2R3Z5S4"/>
<evidence type="ECO:0000256" key="2">
    <source>
        <dbReference type="ARBA" id="ARBA00022801"/>
    </source>
</evidence>
<organism evidence="4 5">
    <name type="scientific">Christiangramia fulva</name>
    <dbReference type="NCBI Taxonomy" id="2126553"/>
    <lineage>
        <taxon>Bacteria</taxon>
        <taxon>Pseudomonadati</taxon>
        <taxon>Bacteroidota</taxon>
        <taxon>Flavobacteriia</taxon>
        <taxon>Flavobacteriales</taxon>
        <taxon>Flavobacteriaceae</taxon>
        <taxon>Christiangramia</taxon>
    </lineage>
</organism>
<dbReference type="InterPro" id="IPR037459">
    <property type="entry name" value="RhgT-like"/>
</dbReference>
<keyword evidence="2" id="KW-0378">Hydrolase</keyword>
<keyword evidence="5" id="KW-1185">Reference proteome</keyword>
<evidence type="ECO:0000259" key="3">
    <source>
        <dbReference type="Pfam" id="PF13472"/>
    </source>
</evidence>
<dbReference type="GO" id="GO:0016788">
    <property type="term" value="F:hydrolase activity, acting on ester bonds"/>
    <property type="evidence" value="ECO:0007669"/>
    <property type="project" value="UniProtKB-ARBA"/>
</dbReference>
<feature type="domain" description="SGNH hydrolase-type esterase" evidence="3">
    <location>
        <begin position="32"/>
        <end position="238"/>
    </location>
</feature>
<dbReference type="CDD" id="cd01821">
    <property type="entry name" value="Rhamnogalacturan_acetylesterase_like"/>
    <property type="match status" value="2"/>
</dbReference>
<accession>A0A2R3Z5S4</accession>
<name>A0A2R3Z5S4_9FLAO</name>